<protein>
    <submittedName>
        <fullName evidence="2">Uncharacterized protein</fullName>
    </submittedName>
</protein>
<proteinExistence type="predicted"/>
<dbReference type="InParanoid" id="A0A0H2SME4"/>
<feature type="region of interest" description="Disordered" evidence="1">
    <location>
        <begin position="21"/>
        <end position="44"/>
    </location>
</feature>
<organism evidence="2 3">
    <name type="scientific">Schizopora paradoxa</name>
    <dbReference type="NCBI Taxonomy" id="27342"/>
    <lineage>
        <taxon>Eukaryota</taxon>
        <taxon>Fungi</taxon>
        <taxon>Dikarya</taxon>
        <taxon>Basidiomycota</taxon>
        <taxon>Agaricomycotina</taxon>
        <taxon>Agaricomycetes</taxon>
        <taxon>Hymenochaetales</taxon>
        <taxon>Schizoporaceae</taxon>
        <taxon>Schizopora</taxon>
    </lineage>
</organism>
<dbReference type="AlphaFoldDB" id="A0A0H2SME4"/>
<sequence>MPLGRCKRRLKRLLRRPPLARVPEAESVTEPDSNATQRSRQIERTKSRWKRAALAVAAHGFDVLQQVSDLFGPLKAVVSLVGYTKNVWQNSDEIVKQARELKSDVQAFHDQVANGPGCNLSAIQVKIMPSLIELDR</sequence>
<dbReference type="EMBL" id="KQ085896">
    <property type="protein sequence ID" value="KLO18271.1"/>
    <property type="molecule type" value="Genomic_DNA"/>
</dbReference>
<evidence type="ECO:0000256" key="1">
    <source>
        <dbReference type="SAM" id="MobiDB-lite"/>
    </source>
</evidence>
<reference evidence="2 3" key="1">
    <citation type="submission" date="2015-04" db="EMBL/GenBank/DDBJ databases">
        <title>Complete genome sequence of Schizopora paradoxa KUC8140, a cosmopolitan wood degrader in East Asia.</title>
        <authorList>
            <consortium name="DOE Joint Genome Institute"/>
            <person name="Min B."/>
            <person name="Park H."/>
            <person name="Jang Y."/>
            <person name="Kim J.-J."/>
            <person name="Kim K.H."/>
            <person name="Pangilinan J."/>
            <person name="Lipzen A."/>
            <person name="Riley R."/>
            <person name="Grigoriev I.V."/>
            <person name="Spatafora J.W."/>
            <person name="Choi I.-G."/>
        </authorList>
    </citation>
    <scope>NUCLEOTIDE SEQUENCE [LARGE SCALE GENOMIC DNA]</scope>
    <source>
        <strain evidence="2 3">KUC8140</strain>
    </source>
</reference>
<dbReference type="Proteomes" id="UP000053477">
    <property type="component" value="Unassembled WGS sequence"/>
</dbReference>
<gene>
    <name evidence="2" type="ORF">SCHPADRAFT_127456</name>
</gene>
<feature type="compositionally biased region" description="Polar residues" evidence="1">
    <location>
        <begin position="30"/>
        <end position="39"/>
    </location>
</feature>
<keyword evidence="3" id="KW-1185">Reference proteome</keyword>
<name>A0A0H2SME4_9AGAM</name>
<evidence type="ECO:0000313" key="2">
    <source>
        <dbReference type="EMBL" id="KLO18271.1"/>
    </source>
</evidence>
<evidence type="ECO:0000313" key="3">
    <source>
        <dbReference type="Proteomes" id="UP000053477"/>
    </source>
</evidence>
<accession>A0A0H2SME4</accession>